<protein>
    <submittedName>
        <fullName evidence="1">Uncharacterized protein</fullName>
    </submittedName>
</protein>
<sequence>MHHNTLAMATMHDMKYLVLMGYIWCVKRTLPDWVIELISKTESCNAFSHN</sequence>
<name>A0A3B0Z3L5_9ZZZZ</name>
<accession>A0A3B0Z3L5</accession>
<proteinExistence type="predicted"/>
<reference evidence="1" key="1">
    <citation type="submission" date="2018-06" db="EMBL/GenBank/DDBJ databases">
        <authorList>
            <person name="Zhirakovskaya E."/>
        </authorList>
    </citation>
    <scope>NUCLEOTIDE SEQUENCE</scope>
</reference>
<evidence type="ECO:0000313" key="1">
    <source>
        <dbReference type="EMBL" id="VAW86241.1"/>
    </source>
</evidence>
<dbReference type="AlphaFoldDB" id="A0A3B0Z3L5"/>
<dbReference type="EMBL" id="UOFP01000130">
    <property type="protein sequence ID" value="VAW86241.1"/>
    <property type="molecule type" value="Genomic_DNA"/>
</dbReference>
<organism evidence="1">
    <name type="scientific">hydrothermal vent metagenome</name>
    <dbReference type="NCBI Taxonomy" id="652676"/>
    <lineage>
        <taxon>unclassified sequences</taxon>
        <taxon>metagenomes</taxon>
        <taxon>ecological metagenomes</taxon>
    </lineage>
</organism>
<gene>
    <name evidence="1" type="ORF">MNBD_GAMMA18-1031</name>
</gene>